<dbReference type="PANTHER" id="PTHR47942">
    <property type="entry name" value="TETRATRICOPEPTIDE REPEAT (TPR)-LIKE SUPERFAMILY PROTEIN-RELATED"/>
    <property type="match status" value="1"/>
</dbReference>
<reference evidence="3 4" key="1">
    <citation type="submission" date="2019-12" db="EMBL/GenBank/DDBJ databases">
        <authorList>
            <person name="Floudas D."/>
            <person name="Bentzer J."/>
            <person name="Ahren D."/>
            <person name="Johansson T."/>
            <person name="Persson P."/>
            <person name="Tunlid A."/>
        </authorList>
    </citation>
    <scope>NUCLEOTIDE SEQUENCE [LARGE SCALE GENOMIC DNA]</scope>
    <source>
        <strain evidence="3 4">CBS 102.39</strain>
    </source>
</reference>
<dbReference type="AlphaFoldDB" id="A0A8H4QJI8"/>
<name>A0A8H4QJI8_9AGAR</name>
<comment type="caution">
    <text evidence="3">The sequence shown here is derived from an EMBL/GenBank/DDBJ whole genome shotgun (WGS) entry which is preliminary data.</text>
</comment>
<dbReference type="InterPro" id="IPR011990">
    <property type="entry name" value="TPR-like_helical_dom_sf"/>
</dbReference>
<feature type="region of interest" description="Disordered" evidence="2">
    <location>
        <begin position="543"/>
        <end position="587"/>
    </location>
</feature>
<protein>
    <submittedName>
        <fullName evidence="3">Uncharacterized protein</fullName>
    </submittedName>
</protein>
<dbReference type="Proteomes" id="UP000521872">
    <property type="component" value="Unassembled WGS sequence"/>
</dbReference>
<keyword evidence="4" id="KW-1185">Reference proteome</keyword>
<evidence type="ECO:0000313" key="3">
    <source>
        <dbReference type="EMBL" id="KAF4612063.1"/>
    </source>
</evidence>
<dbReference type="PANTHER" id="PTHR47942:SF63">
    <property type="entry name" value="PENTATRICOPEPTIDE REPEAT-CONTAINING PROTEIN"/>
    <property type="match status" value="1"/>
</dbReference>
<proteinExistence type="predicted"/>
<dbReference type="InterPro" id="IPR051222">
    <property type="entry name" value="PPR/CCM1_RNA-binding"/>
</dbReference>
<evidence type="ECO:0000256" key="1">
    <source>
        <dbReference type="ARBA" id="ARBA00022737"/>
    </source>
</evidence>
<dbReference type="EMBL" id="JAACJL010000057">
    <property type="protein sequence ID" value="KAF4612063.1"/>
    <property type="molecule type" value="Genomic_DNA"/>
</dbReference>
<gene>
    <name evidence="3" type="ORF">D9613_003885</name>
</gene>
<dbReference type="Gene3D" id="1.25.40.10">
    <property type="entry name" value="Tetratricopeptide repeat domain"/>
    <property type="match status" value="1"/>
</dbReference>
<organism evidence="3 4">
    <name type="scientific">Agrocybe pediades</name>
    <dbReference type="NCBI Taxonomy" id="84607"/>
    <lineage>
        <taxon>Eukaryota</taxon>
        <taxon>Fungi</taxon>
        <taxon>Dikarya</taxon>
        <taxon>Basidiomycota</taxon>
        <taxon>Agaricomycotina</taxon>
        <taxon>Agaricomycetes</taxon>
        <taxon>Agaricomycetidae</taxon>
        <taxon>Agaricales</taxon>
        <taxon>Agaricineae</taxon>
        <taxon>Strophariaceae</taxon>
        <taxon>Agrocybe</taxon>
    </lineage>
</organism>
<sequence>MSRTALALPPALLDLTLSRVLNPSATSSAIGGVARWQRVLGHRSFHQAASLDSEPLQEYDLANSNFTAAALSRRQRRLASGGSYLAVRGGGSERRALHPLEKLGQQVQALDTAIQSDALSIQEFHYSEEELMAIYQDVLAVPIPEPAEHDEEAAEAARIAVARAEAEEDMRLLQGIEDRLGIEQVKPDSEAQPIPLHRRILNRAHEIISRAREARVHANPDAESKPFSLPIGVLTVREYEALVRTSMNANDYAAGEIALDIAKSANLPFPEEALTKILKTYTVAGNARAADKLLSNFLKDTPNELQRHLHVQAHLNATPRDELPTSAIKLLHHYESQNACVAMQAYTTVIAALYSRPLAVARAYAWDLFSHMRYVAHPNPDAVLYTLMIRACASPVSKAQSSEPEKALDLWTEMTVDHNIPPTVGSYNAVILACAKSGEKQYINEAFRLTKQMLDAHRDARGYSAFRPDRKTFCALLEGTKRIGDLARARWILAEIVKSGQDADPNAVEVEVDAEIMTHLFHTYAAYKPPFIRAATKVLPDTTGATASASSSKERLAQGSEKPSESTTSTGLMVEEETESPSFARIPPQSHSEVIHEVNFLFSRILQDRGMLPESSSSPSPLPVRKFGKVELNPRLIGAYLSVFYNHASLEVAQKLFNTIFDELNVTRIPRLYVEALERCMNTRKGPEREVALRFSDELWEQWTTMENAARDSGKPITARFVERAHIARIRMLAIMEDIDRAMEHLREFGAKYPPEVIKSSAPTSPLYSNKVSLAGERPLVRMTSAAEIPDDYVPPLIVFRDVDVLHHRLLVEERKKDIGFVTWLCKSYEWALRMRRNKAMQVQTGTKNTDIIVQAQ</sequence>
<keyword evidence="1" id="KW-0677">Repeat</keyword>
<accession>A0A8H4QJI8</accession>
<evidence type="ECO:0000256" key="2">
    <source>
        <dbReference type="SAM" id="MobiDB-lite"/>
    </source>
</evidence>
<evidence type="ECO:0000313" key="4">
    <source>
        <dbReference type="Proteomes" id="UP000521872"/>
    </source>
</evidence>